<sequence>MRIGLLGAETGGMVALAPDLRGPVGLQLARAVEQLPGEHGMPRAAEALQHGVVHPSPPPRLPTGAG</sequence>
<proteinExistence type="predicted"/>
<evidence type="ECO:0000313" key="2">
    <source>
        <dbReference type="Proteomes" id="UP001500190"/>
    </source>
</evidence>
<evidence type="ECO:0000313" key="1">
    <source>
        <dbReference type="EMBL" id="GAA1599945.1"/>
    </source>
</evidence>
<organism evidence="1 2">
    <name type="scientific">Kribbella karoonensis</name>
    <dbReference type="NCBI Taxonomy" id="324851"/>
    <lineage>
        <taxon>Bacteria</taxon>
        <taxon>Bacillati</taxon>
        <taxon>Actinomycetota</taxon>
        <taxon>Actinomycetes</taxon>
        <taxon>Propionibacteriales</taxon>
        <taxon>Kribbellaceae</taxon>
        <taxon>Kribbella</taxon>
    </lineage>
</organism>
<dbReference type="Proteomes" id="UP001500190">
    <property type="component" value="Unassembled WGS sequence"/>
</dbReference>
<dbReference type="EMBL" id="BAAAND010000008">
    <property type="protein sequence ID" value="GAA1599945.1"/>
    <property type="molecule type" value="Genomic_DNA"/>
</dbReference>
<comment type="caution">
    <text evidence="1">The sequence shown here is derived from an EMBL/GenBank/DDBJ whole genome shotgun (WGS) entry which is preliminary data.</text>
</comment>
<reference evidence="2" key="1">
    <citation type="journal article" date="2019" name="Int. J. Syst. Evol. Microbiol.">
        <title>The Global Catalogue of Microorganisms (GCM) 10K type strain sequencing project: providing services to taxonomists for standard genome sequencing and annotation.</title>
        <authorList>
            <consortium name="The Broad Institute Genomics Platform"/>
            <consortium name="The Broad Institute Genome Sequencing Center for Infectious Disease"/>
            <person name="Wu L."/>
            <person name="Ma J."/>
        </authorList>
    </citation>
    <scope>NUCLEOTIDE SEQUENCE [LARGE SCALE GENOMIC DNA]</scope>
    <source>
        <strain evidence="2">JCM 14304</strain>
    </source>
</reference>
<accession>A0ABP4Q4L9</accession>
<gene>
    <name evidence="1" type="ORF">GCM10009742_54800</name>
</gene>
<keyword evidence="2" id="KW-1185">Reference proteome</keyword>
<name>A0ABP4Q4L9_9ACTN</name>
<protein>
    <submittedName>
        <fullName evidence="1">Uncharacterized protein</fullName>
    </submittedName>
</protein>